<feature type="domain" description="HTH cro/C1-type" evidence="1">
    <location>
        <begin position="82"/>
        <end position="136"/>
    </location>
</feature>
<comment type="caution">
    <text evidence="2">The sequence shown here is derived from an EMBL/GenBank/DDBJ whole genome shotgun (WGS) entry which is preliminary data.</text>
</comment>
<dbReference type="SUPFAM" id="SSF47413">
    <property type="entry name" value="lambda repressor-like DNA-binding domains"/>
    <property type="match status" value="1"/>
</dbReference>
<keyword evidence="3" id="KW-1185">Reference proteome</keyword>
<proteinExistence type="predicted"/>
<dbReference type="InterPro" id="IPR051404">
    <property type="entry name" value="TA_system_antitoxin"/>
</dbReference>
<dbReference type="EMBL" id="PVLF01000035">
    <property type="protein sequence ID" value="PRH81247.1"/>
    <property type="molecule type" value="Genomic_DNA"/>
</dbReference>
<dbReference type="InterPro" id="IPR010982">
    <property type="entry name" value="Lambda_DNA-bd_dom_sf"/>
</dbReference>
<sequence length="138" mass="15424">MSNYPARFQKERDGYVVTFRDIPEALTSGATKKEAMEMATDALATAMEFYFEDRRPVPMPTKARKGEELVELPASVAVKVLLLNEMLKENMTPSKLAKKLDTSPQTITRIVDLHHTTKIDTLADAFKAMGKTLNFSVA</sequence>
<dbReference type="InterPro" id="IPR001387">
    <property type="entry name" value="Cro/C1-type_HTH"/>
</dbReference>
<dbReference type="Proteomes" id="UP000241736">
    <property type="component" value="Unassembled WGS sequence"/>
</dbReference>
<dbReference type="PROSITE" id="PS50943">
    <property type="entry name" value="HTH_CROC1"/>
    <property type="match status" value="1"/>
</dbReference>
<accession>A0A2P6M5G7</accession>
<dbReference type="GO" id="GO:0003677">
    <property type="term" value="F:DNA binding"/>
    <property type="evidence" value="ECO:0007669"/>
    <property type="project" value="InterPro"/>
</dbReference>
<protein>
    <submittedName>
        <fullName evidence="2">Antitoxin</fullName>
    </submittedName>
</protein>
<dbReference type="OrthoDB" id="5772151at2"/>
<name>A0A2P6M5G7_9GAMM</name>
<dbReference type="SUPFAM" id="SSF143100">
    <property type="entry name" value="TTHA1013/TTHA0281-like"/>
    <property type="match status" value="1"/>
</dbReference>
<gene>
    <name evidence="2" type="ORF">C6N40_13655</name>
</gene>
<dbReference type="PANTHER" id="PTHR34504">
    <property type="entry name" value="ANTITOXIN HICB"/>
    <property type="match status" value="1"/>
</dbReference>
<dbReference type="Gene3D" id="3.30.160.250">
    <property type="match status" value="1"/>
</dbReference>
<organism evidence="2 3">
    <name type="scientific">Arenimonas caeni</name>
    <dbReference type="NCBI Taxonomy" id="2058085"/>
    <lineage>
        <taxon>Bacteria</taxon>
        <taxon>Pseudomonadati</taxon>
        <taxon>Pseudomonadota</taxon>
        <taxon>Gammaproteobacteria</taxon>
        <taxon>Lysobacterales</taxon>
        <taxon>Lysobacteraceae</taxon>
        <taxon>Arenimonas</taxon>
    </lineage>
</organism>
<evidence type="ECO:0000259" key="1">
    <source>
        <dbReference type="PROSITE" id="PS50943"/>
    </source>
</evidence>
<dbReference type="AlphaFoldDB" id="A0A2P6M5G7"/>
<dbReference type="PANTHER" id="PTHR34504:SF4">
    <property type="entry name" value="ANTITOXIN HICB"/>
    <property type="match status" value="1"/>
</dbReference>
<dbReference type="InterPro" id="IPR035069">
    <property type="entry name" value="TTHA1013/TTHA0281-like"/>
</dbReference>
<evidence type="ECO:0000313" key="2">
    <source>
        <dbReference type="EMBL" id="PRH81247.1"/>
    </source>
</evidence>
<dbReference type="RefSeq" id="WP_106991580.1">
    <property type="nucleotide sequence ID" value="NZ_KZ679109.1"/>
</dbReference>
<evidence type="ECO:0000313" key="3">
    <source>
        <dbReference type="Proteomes" id="UP000241736"/>
    </source>
</evidence>
<reference evidence="2 3" key="1">
    <citation type="submission" date="2018-03" db="EMBL/GenBank/DDBJ databases">
        <title>Arenimonas caeni sp. nov., isolated from activated sludge.</title>
        <authorList>
            <person name="Liu H."/>
        </authorList>
    </citation>
    <scope>NUCLEOTIDE SEQUENCE [LARGE SCALE GENOMIC DNA]</scope>
    <source>
        <strain evidence="3">z29</strain>
    </source>
</reference>